<evidence type="ECO:0000313" key="1">
    <source>
        <dbReference type="EMBL" id="CDZ89961.1"/>
    </source>
</evidence>
<dbReference type="Proteomes" id="UP000042997">
    <property type="component" value="Unassembled WGS sequence"/>
</dbReference>
<dbReference type="PANTHER" id="PTHR35152:SF1">
    <property type="entry name" value="DOMAIN SIGNALLING PROTEIN, PUTATIVE (AFU_ORTHOLOGUE AFUA_5G11310)-RELATED"/>
    <property type="match status" value="1"/>
</dbReference>
<dbReference type="eggNOG" id="COG3300">
    <property type="taxonomic scope" value="Bacteria"/>
</dbReference>
<dbReference type="PANTHER" id="PTHR35152">
    <property type="entry name" value="DOMAIN SIGNALLING PROTEIN, PUTATIVE (AFU_ORTHOLOGUE AFUA_5G11310)-RELATED"/>
    <property type="match status" value="1"/>
</dbReference>
<reference evidence="1 2" key="1">
    <citation type="journal article" date="2014" name="Genome Announc.">
        <title>Draft Genome Sequence of Propane- and Butane-Oxidizing Actinobacterium Rhodococcus ruber IEGM 231.</title>
        <authorList>
            <person name="Ivshina I.B."/>
            <person name="Kuyukina M.S."/>
            <person name="Krivoruchko A.V."/>
            <person name="Barbe V."/>
            <person name="Fischer C."/>
        </authorList>
    </citation>
    <scope>NUCLEOTIDE SEQUENCE [LARGE SCALE GENOMIC DNA]</scope>
</reference>
<protein>
    <submittedName>
        <fullName evidence="1">Uncharacterized protein</fullName>
    </submittedName>
</protein>
<dbReference type="OrthoDB" id="3763366at2"/>
<dbReference type="Pfam" id="PF03707">
    <property type="entry name" value="MHYT"/>
    <property type="match status" value="3"/>
</dbReference>
<evidence type="ECO:0000313" key="2">
    <source>
        <dbReference type="Proteomes" id="UP000042997"/>
    </source>
</evidence>
<dbReference type="GeneID" id="66833500"/>
<dbReference type="InterPro" id="IPR005330">
    <property type="entry name" value="MHYT_dom"/>
</dbReference>
<gene>
    <name evidence="1" type="ORF">RHRU231_590020</name>
</gene>
<accession>A0A098BQF6</accession>
<dbReference type="GO" id="GO:0016020">
    <property type="term" value="C:membrane"/>
    <property type="evidence" value="ECO:0007669"/>
    <property type="project" value="UniProtKB-UniRule"/>
</dbReference>
<dbReference type="EMBL" id="CCSD01000071">
    <property type="protein sequence ID" value="CDZ89961.1"/>
    <property type="molecule type" value="Genomic_DNA"/>
</dbReference>
<proteinExistence type="predicted"/>
<dbReference type="PROSITE" id="PS50924">
    <property type="entry name" value="MHYT"/>
    <property type="match status" value="1"/>
</dbReference>
<organism evidence="1 2">
    <name type="scientific">Rhodococcus ruber</name>
    <dbReference type="NCBI Taxonomy" id="1830"/>
    <lineage>
        <taxon>Bacteria</taxon>
        <taxon>Bacillati</taxon>
        <taxon>Actinomycetota</taxon>
        <taxon>Actinomycetes</taxon>
        <taxon>Mycobacteriales</taxon>
        <taxon>Nocardiaceae</taxon>
        <taxon>Rhodococcus</taxon>
    </lineage>
</organism>
<name>A0A098BQF6_9NOCA</name>
<sequence length="310" mass="33090">MRYAPIAVEGGGVAARIDSVRRATTSTDRFARRARKVTMSHEMHHFSMGMWVFFLAYATSVVGSFVGLSCARQSLTAPTDRGHRRWMAMAALSVGGVAVWLMHFIGMMGFDIPGTAVRYALGPTVFSVALSVAATWFGLWLVSSRAAWVNRVPSFARLLVGGLGMGLAVSLMHYSGMWAIRIQGSLEHDPSFVVASVAIGVVAATVALWLAQTADRWVLRVPAALLMGCAVVALHYTGMAGVRVEVDPTVPLPSGRTVTALLFPSFVLGIAVLAVPIAALLLAPSRGDMALEEEFARWATDDDASVPGRS</sequence>
<dbReference type="AlphaFoldDB" id="A0A098BQF6"/>
<dbReference type="RefSeq" id="WP_017681012.1">
    <property type="nucleotide sequence ID" value="NZ_CP024890.1"/>
</dbReference>